<dbReference type="PROSITE" id="PS50110">
    <property type="entry name" value="RESPONSE_REGULATORY"/>
    <property type="match status" value="1"/>
</dbReference>
<dbReference type="Pfam" id="PF00196">
    <property type="entry name" value="GerE"/>
    <property type="match status" value="1"/>
</dbReference>
<dbReference type="InterPro" id="IPR016032">
    <property type="entry name" value="Sig_transdc_resp-reg_C-effctor"/>
</dbReference>
<feature type="domain" description="Response regulatory" evidence="4">
    <location>
        <begin position="1"/>
        <end position="88"/>
    </location>
</feature>
<dbReference type="PROSITE" id="PS50043">
    <property type="entry name" value="HTH_LUXR_2"/>
    <property type="match status" value="1"/>
</dbReference>
<accession>A0ABP8C853</accession>
<dbReference type="SUPFAM" id="SSF52172">
    <property type="entry name" value="CheY-like"/>
    <property type="match status" value="1"/>
</dbReference>
<dbReference type="InterPro" id="IPR001789">
    <property type="entry name" value="Sig_transdc_resp-reg_receiver"/>
</dbReference>
<feature type="domain" description="HTH luxR-type" evidence="3">
    <location>
        <begin position="113"/>
        <end position="178"/>
    </location>
</feature>
<dbReference type="CDD" id="cd06170">
    <property type="entry name" value="LuxR_C_like"/>
    <property type="match status" value="1"/>
</dbReference>
<dbReference type="InterPro" id="IPR000792">
    <property type="entry name" value="Tscrpt_reg_LuxR_C"/>
</dbReference>
<evidence type="ECO:0008006" key="7">
    <source>
        <dbReference type="Google" id="ProtNLM"/>
    </source>
</evidence>
<dbReference type="PANTHER" id="PTHR43214:SF37">
    <property type="entry name" value="TRANSCRIPTIONAL REGULATORY PROTEIN YDFI"/>
    <property type="match status" value="1"/>
</dbReference>
<evidence type="ECO:0000313" key="5">
    <source>
        <dbReference type="EMBL" id="GAA4235326.1"/>
    </source>
</evidence>
<dbReference type="Gene3D" id="3.40.50.2300">
    <property type="match status" value="1"/>
</dbReference>
<dbReference type="InterPro" id="IPR011006">
    <property type="entry name" value="CheY-like_superfamily"/>
</dbReference>
<dbReference type="SUPFAM" id="SSF46894">
    <property type="entry name" value="C-terminal effector domain of the bipartite response regulators"/>
    <property type="match status" value="1"/>
</dbReference>
<comment type="caution">
    <text evidence="5">The sequence shown here is derived from an EMBL/GenBank/DDBJ whole genome shotgun (WGS) entry which is preliminary data.</text>
</comment>
<evidence type="ECO:0000256" key="1">
    <source>
        <dbReference type="ARBA" id="ARBA00023125"/>
    </source>
</evidence>
<evidence type="ECO:0000259" key="4">
    <source>
        <dbReference type="PROSITE" id="PS50110"/>
    </source>
</evidence>
<dbReference type="SMART" id="SM00421">
    <property type="entry name" value="HTH_LUXR"/>
    <property type="match status" value="1"/>
</dbReference>
<name>A0ABP8C853_9FLAO</name>
<keyword evidence="2" id="KW-0597">Phosphoprotein</keyword>
<protein>
    <recommendedName>
        <fullName evidence="7">DNA-binding response regulator</fullName>
    </recommendedName>
</protein>
<dbReference type="Pfam" id="PF00072">
    <property type="entry name" value="Response_reg"/>
    <property type="match status" value="1"/>
</dbReference>
<feature type="modified residue" description="4-aspartylphosphate" evidence="2">
    <location>
        <position position="23"/>
    </location>
</feature>
<dbReference type="EMBL" id="BAABCA010000003">
    <property type="protein sequence ID" value="GAA4235326.1"/>
    <property type="molecule type" value="Genomic_DNA"/>
</dbReference>
<dbReference type="PANTHER" id="PTHR43214">
    <property type="entry name" value="TWO-COMPONENT RESPONSE REGULATOR"/>
    <property type="match status" value="1"/>
</dbReference>
<keyword evidence="6" id="KW-1185">Reference proteome</keyword>
<evidence type="ECO:0000313" key="6">
    <source>
        <dbReference type="Proteomes" id="UP001501496"/>
    </source>
</evidence>
<evidence type="ECO:0000256" key="2">
    <source>
        <dbReference type="PROSITE-ProRule" id="PRU00169"/>
    </source>
</evidence>
<dbReference type="PRINTS" id="PR00038">
    <property type="entry name" value="HTHLUXR"/>
</dbReference>
<evidence type="ECO:0000259" key="3">
    <source>
        <dbReference type="PROSITE" id="PS50043"/>
    </source>
</evidence>
<dbReference type="Proteomes" id="UP001501496">
    <property type="component" value="Unassembled WGS sequence"/>
</dbReference>
<gene>
    <name evidence="5" type="ORF">GCM10022291_16890</name>
</gene>
<proteinExistence type="predicted"/>
<keyword evidence="1" id="KW-0238">DNA-binding</keyword>
<sequence length="179" mass="20161">MYNNVHDALKHYEATSPDIIISDISMPGMSGIESIKKFKEKDSSVKIILISVHDEINFVLNSIENKVDGYLTKPISKDGLLHALESVEQGGIPLTPDISKLLVKLVVDKKDDLFSKNDLFSEREIEILKLFTTGHTYKSMAETLFISHSTVNFHIQNIYSKLDVNNKSDALIKLKNTKI</sequence>
<reference evidence="6" key="1">
    <citation type="journal article" date="2019" name="Int. J. Syst. Evol. Microbiol.">
        <title>The Global Catalogue of Microorganisms (GCM) 10K type strain sequencing project: providing services to taxonomists for standard genome sequencing and annotation.</title>
        <authorList>
            <consortium name="The Broad Institute Genomics Platform"/>
            <consortium name="The Broad Institute Genome Sequencing Center for Infectious Disease"/>
            <person name="Wu L."/>
            <person name="Ma J."/>
        </authorList>
    </citation>
    <scope>NUCLEOTIDE SEQUENCE [LARGE SCALE GENOMIC DNA]</scope>
    <source>
        <strain evidence="6">JCM 17630</strain>
    </source>
</reference>
<dbReference type="InterPro" id="IPR039420">
    <property type="entry name" value="WalR-like"/>
</dbReference>
<organism evidence="5 6">
    <name type="scientific">Postechiella marina</name>
    <dbReference type="NCBI Taxonomy" id="943941"/>
    <lineage>
        <taxon>Bacteria</taxon>
        <taxon>Pseudomonadati</taxon>
        <taxon>Bacteroidota</taxon>
        <taxon>Flavobacteriia</taxon>
        <taxon>Flavobacteriales</taxon>
        <taxon>Flavobacteriaceae</taxon>
        <taxon>Postechiella</taxon>
    </lineage>
</organism>